<dbReference type="VEuPathDB" id="ToxoDB:BESB_048040"/>
<dbReference type="EMBL" id="NWUJ01000003">
    <property type="protein sequence ID" value="PFH36612.1"/>
    <property type="molecule type" value="Genomic_DNA"/>
</dbReference>
<dbReference type="Proteomes" id="UP000224006">
    <property type="component" value="Chromosome III"/>
</dbReference>
<proteinExistence type="predicted"/>
<dbReference type="InterPro" id="IPR011992">
    <property type="entry name" value="EF-hand-dom_pair"/>
</dbReference>
<protein>
    <recommendedName>
        <fullName evidence="3">EF-hand domain-containing protein</fullName>
    </recommendedName>
</protein>
<gene>
    <name evidence="1" type="ORF">BESB_048040</name>
</gene>
<organism evidence="1 2">
    <name type="scientific">Besnoitia besnoiti</name>
    <name type="common">Apicomplexan protozoan</name>
    <dbReference type="NCBI Taxonomy" id="94643"/>
    <lineage>
        <taxon>Eukaryota</taxon>
        <taxon>Sar</taxon>
        <taxon>Alveolata</taxon>
        <taxon>Apicomplexa</taxon>
        <taxon>Conoidasida</taxon>
        <taxon>Coccidia</taxon>
        <taxon>Eucoccidiorida</taxon>
        <taxon>Eimeriorina</taxon>
        <taxon>Sarcocystidae</taxon>
        <taxon>Besnoitia</taxon>
    </lineage>
</organism>
<dbReference type="OrthoDB" id="10260307at2759"/>
<name>A0A2A9MM72_BESBE</name>
<reference evidence="1 2" key="1">
    <citation type="submission" date="2017-09" db="EMBL/GenBank/DDBJ databases">
        <title>Genome sequencing of Besnoitia besnoiti strain Bb-Ger1.</title>
        <authorList>
            <person name="Schares G."/>
            <person name="Venepally P."/>
            <person name="Lorenzi H.A."/>
        </authorList>
    </citation>
    <scope>NUCLEOTIDE SEQUENCE [LARGE SCALE GENOMIC DNA]</scope>
    <source>
        <strain evidence="1 2">Bb-Ger1</strain>
    </source>
</reference>
<dbReference type="RefSeq" id="XP_029220621.1">
    <property type="nucleotide sequence ID" value="XM_029363255.1"/>
</dbReference>
<dbReference type="AlphaFoldDB" id="A0A2A9MM72"/>
<evidence type="ECO:0000313" key="1">
    <source>
        <dbReference type="EMBL" id="PFH36612.1"/>
    </source>
</evidence>
<evidence type="ECO:0000313" key="2">
    <source>
        <dbReference type="Proteomes" id="UP000224006"/>
    </source>
</evidence>
<dbReference type="SUPFAM" id="SSF47473">
    <property type="entry name" value="EF-hand"/>
    <property type="match status" value="1"/>
</dbReference>
<keyword evidence="2" id="KW-1185">Reference proteome</keyword>
<accession>A0A2A9MM72</accession>
<dbReference type="KEGG" id="bbes:BESB_048040"/>
<evidence type="ECO:0008006" key="3">
    <source>
        <dbReference type="Google" id="ProtNLM"/>
    </source>
</evidence>
<sequence>MLAFPFSFALSSLKLQADSPGEVPFDKFEEAVFAFVAGKVYTPPDQDLLLAAFTLLDPARTGSVSVEALREFLGGPPDGLSSEMDDFIDYAMAEGLISDE</sequence>
<dbReference type="GeneID" id="40309734"/>
<comment type="caution">
    <text evidence="1">The sequence shown here is derived from an EMBL/GenBank/DDBJ whole genome shotgun (WGS) entry which is preliminary data.</text>
</comment>